<name>A0AAF0F6T2_9BASI</name>
<gene>
    <name evidence="2" type="ORF">MPSI1_000552</name>
</gene>
<feature type="region of interest" description="Disordered" evidence="1">
    <location>
        <begin position="261"/>
        <end position="281"/>
    </location>
</feature>
<organism evidence="2 3">
    <name type="scientific">Malassezia psittaci</name>
    <dbReference type="NCBI Taxonomy" id="1821823"/>
    <lineage>
        <taxon>Eukaryota</taxon>
        <taxon>Fungi</taxon>
        <taxon>Dikarya</taxon>
        <taxon>Basidiomycota</taxon>
        <taxon>Ustilaginomycotina</taxon>
        <taxon>Malasseziomycetes</taxon>
        <taxon>Malasseziales</taxon>
        <taxon>Malasseziaceae</taxon>
        <taxon>Malassezia</taxon>
    </lineage>
</organism>
<dbReference type="AlphaFoldDB" id="A0AAF0F6T2"/>
<feature type="compositionally biased region" description="Basic and acidic residues" evidence="1">
    <location>
        <begin position="359"/>
        <end position="373"/>
    </location>
</feature>
<dbReference type="EMBL" id="CP118375">
    <property type="protein sequence ID" value="WFD41915.1"/>
    <property type="molecule type" value="Genomic_DNA"/>
</dbReference>
<feature type="region of interest" description="Disordered" evidence="1">
    <location>
        <begin position="324"/>
        <end position="395"/>
    </location>
</feature>
<feature type="compositionally biased region" description="Polar residues" evidence="1">
    <location>
        <begin position="648"/>
        <end position="658"/>
    </location>
</feature>
<dbReference type="Proteomes" id="UP001214628">
    <property type="component" value="Chromosome 1"/>
</dbReference>
<keyword evidence="3" id="KW-1185">Reference proteome</keyword>
<sequence>MASASNLAGAYDLGMGHAPAQLDSSRFDSLQDLLEREGYKETRIITPIGKSSILLPNEELHQDAQPHFSSSPSRYTTIHQWMEGMMAAQTPDSNRKRPALHTTRSEAALNHRVHRQRSGIWVASRSHKLGSQYELPQAVPPLPTTNLAFLAEPAKPVVSRADAIARNELANQSNTNKAVRRTKSQDLLHRALKTCANPKKQSSASPVCNCGRMNRSRPSLSWKRSASPIEPRWHAHDCPVRLHWEMTTTDPITAAPPTLYLSTPSGRSSPRQLELRGGEFDPRDITKSGMIHLFAPLQRPRLKLMKRATVASLYGLFREPDSSPSFQFLSPQPSHSRKTFTDKSKRQDRRVQSGPQLKYESDLNRETRPEKRISSSVTTPTPQQVSDPPSQTMASLSISDLPANVSDDLLESPSYSQALKIQSGKENHRITPQKSHALENSIASANTVQNITSLSPTSNRTALKSSDVLSNQLATTPNSHAGNYRSPIHTNVMMVDSASLSSERPESPTVRAHRKRSELNLRKSSKTRPSFSEGSSKINHLNYQDSTDMHSVHQQDHSSQNCKKNFVQQQVESAQTSHGFRLQRKPSAMALGLGLAYPTSHAPPIFSEDSSSSARKSPRKTLKRSGTRIGGNSANKWIPPVPPLPQNYDRTSSVHTTD</sequence>
<feature type="compositionally biased region" description="Polar residues" evidence="1">
    <location>
        <begin position="261"/>
        <end position="271"/>
    </location>
</feature>
<evidence type="ECO:0000256" key="1">
    <source>
        <dbReference type="SAM" id="MobiDB-lite"/>
    </source>
</evidence>
<evidence type="ECO:0000313" key="3">
    <source>
        <dbReference type="Proteomes" id="UP001214628"/>
    </source>
</evidence>
<feature type="region of interest" description="Disordered" evidence="1">
    <location>
        <begin position="497"/>
        <end position="541"/>
    </location>
</feature>
<evidence type="ECO:0000313" key="2">
    <source>
        <dbReference type="EMBL" id="WFD41915.1"/>
    </source>
</evidence>
<reference evidence="2" key="1">
    <citation type="submission" date="2023-02" db="EMBL/GenBank/DDBJ databases">
        <title>Mating type loci evolution in Malassezia.</title>
        <authorList>
            <person name="Coelho M.A."/>
        </authorList>
    </citation>
    <scope>NUCLEOTIDE SEQUENCE</scope>
    <source>
        <strain evidence="2">CBS 14136</strain>
    </source>
</reference>
<protein>
    <submittedName>
        <fullName evidence="2">Uncharacterized protein</fullName>
    </submittedName>
</protein>
<feature type="compositionally biased region" description="Low complexity" evidence="1">
    <location>
        <begin position="324"/>
        <end position="334"/>
    </location>
</feature>
<feature type="compositionally biased region" description="Polar residues" evidence="1">
    <location>
        <begin position="374"/>
        <end position="395"/>
    </location>
</feature>
<proteinExistence type="predicted"/>
<feature type="compositionally biased region" description="Basic residues" evidence="1">
    <location>
        <begin position="616"/>
        <end position="626"/>
    </location>
</feature>
<accession>A0AAF0F6T2</accession>
<feature type="region of interest" description="Disordered" evidence="1">
    <location>
        <begin position="602"/>
        <end position="658"/>
    </location>
</feature>
<feature type="compositionally biased region" description="Basic and acidic residues" evidence="1">
    <location>
        <begin position="339"/>
        <end position="351"/>
    </location>
</feature>
<feature type="compositionally biased region" description="Polar residues" evidence="1">
    <location>
        <begin position="527"/>
        <end position="541"/>
    </location>
</feature>